<dbReference type="SUPFAM" id="SSF48498">
    <property type="entry name" value="Tetracyclin repressor-like, C-terminal domain"/>
    <property type="match status" value="1"/>
</dbReference>
<dbReference type="Pfam" id="PF00440">
    <property type="entry name" value="TetR_N"/>
    <property type="match status" value="1"/>
</dbReference>
<sequence>MRQPNQARRDELVARTLDYLAEHGLAEFTLRGLAAELDTSARMLVHYFGTRENLLDQAFDEHRARAVTAIQAAKGDSAAAAVAWDTMSDPANRGHYVVLFHLLAAGLTDGPYTAVARHAVTDWIDEVTHLLDDRDNPRADATVLVSGLKGILLDLLVTGDRDRCAAAAHRLIGLLT</sequence>
<dbReference type="InterPro" id="IPR009057">
    <property type="entry name" value="Homeodomain-like_sf"/>
</dbReference>
<protein>
    <submittedName>
        <fullName evidence="4">TetR/AcrR family transcriptional regulator</fullName>
    </submittedName>
</protein>
<evidence type="ECO:0000256" key="1">
    <source>
        <dbReference type="ARBA" id="ARBA00023125"/>
    </source>
</evidence>
<dbReference type="InterPro" id="IPR036271">
    <property type="entry name" value="Tet_transcr_reg_TetR-rel_C_sf"/>
</dbReference>
<evidence type="ECO:0000313" key="5">
    <source>
        <dbReference type="Proteomes" id="UP000734823"/>
    </source>
</evidence>
<dbReference type="SUPFAM" id="SSF46689">
    <property type="entry name" value="Homeodomain-like"/>
    <property type="match status" value="1"/>
</dbReference>
<proteinExistence type="predicted"/>
<evidence type="ECO:0000313" key="4">
    <source>
        <dbReference type="EMBL" id="MBC6446757.1"/>
    </source>
</evidence>
<accession>A0ABR7L2F2</accession>
<feature type="DNA-binding region" description="H-T-H motif" evidence="2">
    <location>
        <begin position="29"/>
        <end position="48"/>
    </location>
</feature>
<name>A0ABR7L2F2_9PSEU</name>
<dbReference type="InterPro" id="IPR001647">
    <property type="entry name" value="HTH_TetR"/>
</dbReference>
<evidence type="ECO:0000256" key="2">
    <source>
        <dbReference type="PROSITE-ProRule" id="PRU00335"/>
    </source>
</evidence>
<keyword evidence="5" id="KW-1185">Reference proteome</keyword>
<gene>
    <name evidence="4" type="ORF">GPZ80_06150</name>
</gene>
<dbReference type="PROSITE" id="PS50977">
    <property type="entry name" value="HTH_TETR_2"/>
    <property type="match status" value="1"/>
</dbReference>
<organism evidence="4 5">
    <name type="scientific">Actinokineospora xionganensis</name>
    <dbReference type="NCBI Taxonomy" id="2684470"/>
    <lineage>
        <taxon>Bacteria</taxon>
        <taxon>Bacillati</taxon>
        <taxon>Actinomycetota</taxon>
        <taxon>Actinomycetes</taxon>
        <taxon>Pseudonocardiales</taxon>
        <taxon>Pseudonocardiaceae</taxon>
        <taxon>Actinokineospora</taxon>
    </lineage>
</organism>
<reference evidence="4 5" key="1">
    <citation type="submission" date="2020-06" db="EMBL/GenBank/DDBJ databases">
        <title>Actinokineospora xiongansis sp. nov., isolated from soil of Baiyangdian.</title>
        <authorList>
            <person name="Zhang X."/>
        </authorList>
    </citation>
    <scope>NUCLEOTIDE SEQUENCE [LARGE SCALE GENOMIC DNA]</scope>
    <source>
        <strain evidence="4 5">HBU206404</strain>
    </source>
</reference>
<dbReference type="Gene3D" id="1.10.357.10">
    <property type="entry name" value="Tetracycline Repressor, domain 2"/>
    <property type="match status" value="1"/>
</dbReference>
<feature type="domain" description="HTH tetR-type" evidence="3">
    <location>
        <begin position="6"/>
        <end position="66"/>
    </location>
</feature>
<keyword evidence="1 2" id="KW-0238">DNA-binding</keyword>
<dbReference type="Proteomes" id="UP000734823">
    <property type="component" value="Unassembled WGS sequence"/>
</dbReference>
<dbReference type="RefSeq" id="WP_187218890.1">
    <property type="nucleotide sequence ID" value="NZ_JABVED010000002.1"/>
</dbReference>
<dbReference type="EMBL" id="JABVED010000002">
    <property type="protein sequence ID" value="MBC6446757.1"/>
    <property type="molecule type" value="Genomic_DNA"/>
</dbReference>
<comment type="caution">
    <text evidence="4">The sequence shown here is derived from an EMBL/GenBank/DDBJ whole genome shotgun (WGS) entry which is preliminary data.</text>
</comment>
<evidence type="ECO:0000259" key="3">
    <source>
        <dbReference type="PROSITE" id="PS50977"/>
    </source>
</evidence>